<dbReference type="InterPro" id="IPR003018">
    <property type="entry name" value="GAF"/>
</dbReference>
<dbReference type="SMART" id="SM01012">
    <property type="entry name" value="ANTAR"/>
    <property type="match status" value="1"/>
</dbReference>
<evidence type="ECO:0000256" key="2">
    <source>
        <dbReference type="ARBA" id="ARBA00023163"/>
    </source>
</evidence>
<proteinExistence type="predicted"/>
<dbReference type="PROSITE" id="PS50921">
    <property type="entry name" value="ANTAR"/>
    <property type="match status" value="1"/>
</dbReference>
<evidence type="ECO:0000259" key="3">
    <source>
        <dbReference type="PROSITE" id="PS50921"/>
    </source>
</evidence>
<gene>
    <name evidence="4" type="ORF">C1I63_11010</name>
</gene>
<keyword evidence="5" id="KW-1185">Reference proteome</keyword>
<dbReference type="GO" id="GO:0003723">
    <property type="term" value="F:RNA binding"/>
    <property type="evidence" value="ECO:0007669"/>
    <property type="project" value="InterPro"/>
</dbReference>
<feature type="domain" description="ANTAR" evidence="3">
    <location>
        <begin position="147"/>
        <end position="208"/>
    </location>
</feature>
<keyword evidence="2" id="KW-0804">Transcription</keyword>
<dbReference type="SUPFAM" id="SSF55781">
    <property type="entry name" value="GAF domain-like"/>
    <property type="match status" value="1"/>
</dbReference>
<evidence type="ECO:0000313" key="5">
    <source>
        <dbReference type="Proteomes" id="UP000241085"/>
    </source>
</evidence>
<dbReference type="InterPro" id="IPR029016">
    <property type="entry name" value="GAF-like_dom_sf"/>
</dbReference>
<dbReference type="InterPro" id="IPR036388">
    <property type="entry name" value="WH-like_DNA-bd_sf"/>
</dbReference>
<dbReference type="EMBL" id="PZPL01000001">
    <property type="protein sequence ID" value="PTL73328.1"/>
    <property type="molecule type" value="Genomic_DNA"/>
</dbReference>
<sequence length="221" mass="23319">MTEGAGMATDSLSTLSSSYADEFPVRGAAISTIGSSFGGETVSASDDVAARLDEIQLDLGEGPCWDAARRRTPVLVDDVRDAAERWPLFAAEVGRLPLDAVYAFPLRIAGLDVGVVDLYSTASGPLPAAVIERIRARTPGTALRVVAHVLSDSGTAASSNVHSRRIIHQATGMILARHGISAEESLLLLRAHAFAQGRPVAEVAEEIVDRRTGFPPPPLEI</sequence>
<dbReference type="Gene3D" id="1.10.10.10">
    <property type="entry name" value="Winged helix-like DNA-binding domain superfamily/Winged helix DNA-binding domain"/>
    <property type="match status" value="1"/>
</dbReference>
<dbReference type="Pfam" id="PF13185">
    <property type="entry name" value="GAF_2"/>
    <property type="match status" value="1"/>
</dbReference>
<dbReference type="InterPro" id="IPR005561">
    <property type="entry name" value="ANTAR"/>
</dbReference>
<organism evidence="4 5">
    <name type="scientific">Rathayibacter caricis DSM 15933</name>
    <dbReference type="NCBI Taxonomy" id="1328867"/>
    <lineage>
        <taxon>Bacteria</taxon>
        <taxon>Bacillati</taxon>
        <taxon>Actinomycetota</taxon>
        <taxon>Actinomycetes</taxon>
        <taxon>Micrococcales</taxon>
        <taxon>Microbacteriaceae</taxon>
        <taxon>Rathayibacter</taxon>
    </lineage>
</organism>
<reference evidence="4 5" key="1">
    <citation type="submission" date="2018-03" db="EMBL/GenBank/DDBJ databases">
        <title>Bacteriophage NCPPB3778 and a type I-E CRISPR drive the evolution of the US Biological Select Agent, Rathayibacter toxicus.</title>
        <authorList>
            <person name="Davis E.W.II."/>
            <person name="Tabima J.F."/>
            <person name="Weisberg A.J."/>
            <person name="Dantas Lopes L."/>
            <person name="Wiseman M.S."/>
            <person name="Wiseman M.S."/>
            <person name="Pupko T."/>
            <person name="Belcher M.S."/>
            <person name="Sechler A.J."/>
            <person name="Tancos M.A."/>
            <person name="Schroeder B.K."/>
            <person name="Murray T.D."/>
            <person name="Luster D.G."/>
            <person name="Schneider W.L."/>
            <person name="Rogers E."/>
            <person name="Andreote F.D."/>
            <person name="Grunwald N.J."/>
            <person name="Putnam M.L."/>
            <person name="Chang J.H."/>
        </authorList>
    </citation>
    <scope>NUCLEOTIDE SEQUENCE [LARGE SCALE GENOMIC DNA]</scope>
    <source>
        <strain evidence="4 5">DSM 15933</strain>
    </source>
</reference>
<evidence type="ECO:0000256" key="1">
    <source>
        <dbReference type="ARBA" id="ARBA00023015"/>
    </source>
</evidence>
<dbReference type="AlphaFoldDB" id="A0A2T4UUV6"/>
<dbReference type="Gene3D" id="3.30.450.40">
    <property type="match status" value="1"/>
</dbReference>
<name>A0A2T4UUV6_9MICO</name>
<comment type="caution">
    <text evidence="4">The sequence shown here is derived from an EMBL/GenBank/DDBJ whole genome shotgun (WGS) entry which is preliminary data.</text>
</comment>
<dbReference type="Proteomes" id="UP000241085">
    <property type="component" value="Unassembled WGS sequence"/>
</dbReference>
<accession>A0A2T4UUV6</accession>
<protein>
    <submittedName>
        <fullName evidence="4">Transcriptional regulator</fullName>
    </submittedName>
</protein>
<dbReference type="Pfam" id="PF03861">
    <property type="entry name" value="ANTAR"/>
    <property type="match status" value="1"/>
</dbReference>
<keyword evidence="1" id="KW-0805">Transcription regulation</keyword>
<evidence type="ECO:0000313" key="4">
    <source>
        <dbReference type="EMBL" id="PTL73328.1"/>
    </source>
</evidence>